<dbReference type="KEGG" id="mro:MROS_0792"/>
<dbReference type="OrthoDB" id="5421551at2"/>
<evidence type="ECO:0000313" key="3">
    <source>
        <dbReference type="EMBL" id="AFN74033.1"/>
    </source>
</evidence>
<dbReference type="STRING" id="1191523.MROS_0792"/>
<accession>I6ZYD2</accession>
<evidence type="ECO:0000256" key="1">
    <source>
        <dbReference type="SAM" id="Phobius"/>
    </source>
</evidence>
<feature type="domain" description="SHOCT" evidence="2">
    <location>
        <begin position="45"/>
        <end position="71"/>
    </location>
</feature>
<reference evidence="3 4" key="1">
    <citation type="journal article" date="2013" name="PLoS ONE">
        <title>Genomic analysis of Melioribacter roseus, facultatively anaerobic organotrophic bacterium representing a novel deep lineage within Bacteriodetes/Chlorobi group.</title>
        <authorList>
            <person name="Kadnikov V.V."/>
            <person name="Mardanov A.V."/>
            <person name="Podosokorskaya O.A."/>
            <person name="Gavrilov S.N."/>
            <person name="Kublanov I.V."/>
            <person name="Beletsky A.V."/>
            <person name="Bonch-Osmolovskaya E.A."/>
            <person name="Ravin N.V."/>
        </authorList>
    </citation>
    <scope>NUCLEOTIDE SEQUENCE [LARGE SCALE GENOMIC DNA]</scope>
    <source>
        <strain evidence="4">JCM 17771 / P3M-2</strain>
    </source>
</reference>
<gene>
    <name evidence="3" type="ordered locus">MROS_0792</name>
</gene>
<keyword evidence="1" id="KW-1133">Transmembrane helix</keyword>
<keyword evidence="1" id="KW-0472">Membrane</keyword>
<dbReference type="RefSeq" id="WP_014855469.1">
    <property type="nucleotide sequence ID" value="NC_018178.1"/>
</dbReference>
<protein>
    <recommendedName>
        <fullName evidence="2">SHOCT domain-containing protein</fullName>
    </recommendedName>
</protein>
<dbReference type="PATRIC" id="fig|1191523.3.peg.833"/>
<proteinExistence type="predicted"/>
<name>I6ZYD2_MELRP</name>
<evidence type="ECO:0000259" key="2">
    <source>
        <dbReference type="Pfam" id="PF09851"/>
    </source>
</evidence>
<evidence type="ECO:0000313" key="4">
    <source>
        <dbReference type="Proteomes" id="UP000009011"/>
    </source>
</evidence>
<dbReference type="InterPro" id="IPR018649">
    <property type="entry name" value="SHOCT"/>
</dbReference>
<dbReference type="eggNOG" id="COG3462">
    <property type="taxonomic scope" value="Bacteria"/>
</dbReference>
<keyword evidence="1" id="KW-0812">Transmembrane</keyword>
<dbReference type="Proteomes" id="UP000009011">
    <property type="component" value="Chromosome"/>
</dbReference>
<sequence length="72" mass="8614">MFHDMGFGWMGFGWIFWLIVIAIIVYLIIKTTNQKQSENVYPKETPLEILKKRYAKGEISKEEYERIKKDIS</sequence>
<feature type="transmembrane region" description="Helical" evidence="1">
    <location>
        <begin position="6"/>
        <end position="29"/>
    </location>
</feature>
<dbReference type="HOGENOM" id="CLU_159099_3_0_10"/>
<dbReference type="Pfam" id="PF09851">
    <property type="entry name" value="SHOCT"/>
    <property type="match status" value="1"/>
</dbReference>
<dbReference type="AlphaFoldDB" id="I6ZYD2"/>
<keyword evidence="4" id="KW-1185">Reference proteome</keyword>
<organism evidence="3 4">
    <name type="scientific">Melioribacter roseus (strain DSM 23840 / JCM 17771 / VKM B-2668 / P3M-2)</name>
    <dbReference type="NCBI Taxonomy" id="1191523"/>
    <lineage>
        <taxon>Bacteria</taxon>
        <taxon>Pseudomonadati</taxon>
        <taxon>Ignavibacteriota</taxon>
        <taxon>Ignavibacteria</taxon>
        <taxon>Ignavibacteriales</taxon>
        <taxon>Melioribacteraceae</taxon>
        <taxon>Melioribacter</taxon>
    </lineage>
</organism>
<dbReference type="EMBL" id="CP003557">
    <property type="protein sequence ID" value="AFN74033.1"/>
    <property type="molecule type" value="Genomic_DNA"/>
</dbReference>